<accession>V9H0S8</accession>
<protein>
    <submittedName>
        <fullName evidence="1">Uncharacterized protein</fullName>
    </submittedName>
</protein>
<organism evidence="1">
    <name type="scientific">Chlorella vulgaris</name>
    <name type="common">Green alga</name>
    <dbReference type="NCBI Taxonomy" id="3077"/>
    <lineage>
        <taxon>Eukaryota</taxon>
        <taxon>Viridiplantae</taxon>
        <taxon>Chlorophyta</taxon>
        <taxon>core chlorophytes</taxon>
        <taxon>Trebouxiophyceae</taxon>
        <taxon>Chlorellales</taxon>
        <taxon>Chlorellaceae</taxon>
        <taxon>Chlorella clade</taxon>
        <taxon>Chlorella</taxon>
    </lineage>
</organism>
<dbReference type="AlphaFoldDB" id="V9H0S8"/>
<dbReference type="RefSeq" id="NP_045898.1">
    <property type="nucleotide sequence ID" value="NC_001865.1"/>
</dbReference>
<dbReference type="EMBL" id="AB001684">
    <property type="protein sequence ID" value="BAA57974.1"/>
    <property type="molecule type" value="Genomic_DNA"/>
</dbReference>
<keyword evidence="1" id="KW-0934">Plastid</keyword>
<name>V9H0S8_CHLVU</name>
<keyword evidence="1" id="KW-0150">Chloroplast</keyword>
<evidence type="ECO:0000313" key="1">
    <source>
        <dbReference type="EMBL" id="BAA57974.1"/>
    </source>
</evidence>
<dbReference type="GeneID" id="1457468"/>
<reference evidence="1" key="1">
    <citation type="journal article" date="1997" name="Proc. Natl. Acad. Sci. U.S.A.">
        <title>Complete nucleotide sequence of the chloroplast genome from the green alga Chlorella vulgaris: the existence of genes possibly involved in chloroplast division.</title>
        <authorList>
            <person name="Wakasugi T."/>
            <person name="Nagai T."/>
            <person name="Kapoor M."/>
            <person name="Sugita M."/>
            <person name="Ito M."/>
            <person name="Ito S."/>
            <person name="Tsudzuki J."/>
            <person name="Nakashima K."/>
            <person name="Tsudzuki T."/>
            <person name="Suzuki Y."/>
            <person name="Hamada A."/>
            <person name="Ohta T."/>
            <person name="Inamura A."/>
            <person name="Yoshinaga K."/>
            <person name="Sugiura M."/>
        </authorList>
    </citation>
    <scope>NUCLEOTIDE SEQUENCE</scope>
</reference>
<sequence>MFLRIKNIFGRLSFLKLFFQKLKKRKDFPLFFLEPEQTFEKKFTFFSSVLH</sequence>
<geneLocation type="chloroplast" evidence="1"/>
<proteinExistence type="predicted"/>